<evidence type="ECO:0000256" key="1">
    <source>
        <dbReference type="ARBA" id="ARBA00009924"/>
    </source>
</evidence>
<feature type="compositionally biased region" description="Low complexity" evidence="5">
    <location>
        <begin position="54"/>
        <end position="64"/>
    </location>
</feature>
<feature type="region of interest" description="Disordered" evidence="5">
    <location>
        <begin position="1"/>
        <end position="147"/>
    </location>
</feature>
<organism evidence="7 8">
    <name type="scientific">Streptomyces spongiicola</name>
    <dbReference type="NCBI Taxonomy" id="1690221"/>
    <lineage>
        <taxon>Bacteria</taxon>
        <taxon>Bacillati</taxon>
        <taxon>Actinomycetota</taxon>
        <taxon>Actinomycetes</taxon>
        <taxon>Kitasatosporales</taxon>
        <taxon>Streptomycetaceae</taxon>
        <taxon>Streptomyces</taxon>
    </lineage>
</organism>
<dbReference type="GO" id="GO:0006793">
    <property type="term" value="P:phosphorus metabolic process"/>
    <property type="evidence" value="ECO:0007669"/>
    <property type="project" value="InterPro"/>
</dbReference>
<dbReference type="GO" id="GO:0008976">
    <property type="term" value="F:polyphosphate kinase activity"/>
    <property type="evidence" value="ECO:0007669"/>
    <property type="project" value="UniProtKB-UniRule"/>
</dbReference>
<dbReference type="Pfam" id="PF03976">
    <property type="entry name" value="PPK2"/>
    <property type="match status" value="1"/>
</dbReference>
<comment type="caution">
    <text evidence="7">The sequence shown here is derived from an EMBL/GenBank/DDBJ whole genome shotgun (WGS) entry which is preliminary data.</text>
</comment>
<feature type="domain" description="Polyphosphate kinase-2-related" evidence="6">
    <location>
        <begin position="172"/>
        <end position="396"/>
    </location>
</feature>
<dbReference type="NCBIfam" id="TIGR03707">
    <property type="entry name" value="PPK2_P_aer"/>
    <property type="match status" value="1"/>
</dbReference>
<evidence type="ECO:0000256" key="2">
    <source>
        <dbReference type="ARBA" id="ARBA00022679"/>
    </source>
</evidence>
<dbReference type="Proteomes" id="UP000265354">
    <property type="component" value="Unassembled WGS sequence"/>
</dbReference>
<evidence type="ECO:0000313" key="7">
    <source>
        <dbReference type="EMBL" id="GBQ02795.1"/>
    </source>
</evidence>
<dbReference type="InterPro" id="IPR022486">
    <property type="entry name" value="PPK2_PA0141"/>
</dbReference>
<reference evidence="7 8" key="1">
    <citation type="submission" date="2018-07" db="EMBL/GenBank/DDBJ databases">
        <title>Whole Genome Shotgun Sequence of Streptomyces spongiicola strain 531S.</title>
        <authorList>
            <person name="Dohra H."/>
            <person name="Kodani S."/>
        </authorList>
    </citation>
    <scope>NUCLEOTIDE SEQUENCE [LARGE SCALE GENOMIC DNA]</scope>
    <source>
        <strain evidence="7 8">531S</strain>
    </source>
</reference>
<dbReference type="AlphaFoldDB" id="A0A388T6D1"/>
<evidence type="ECO:0000256" key="5">
    <source>
        <dbReference type="SAM" id="MobiDB-lite"/>
    </source>
</evidence>
<dbReference type="InterPro" id="IPR022488">
    <property type="entry name" value="PPK2-related"/>
</dbReference>
<feature type="region of interest" description="Disordered" evidence="5">
    <location>
        <begin position="398"/>
        <end position="430"/>
    </location>
</feature>
<name>A0A388T6D1_9ACTN</name>
<evidence type="ECO:0000313" key="8">
    <source>
        <dbReference type="Proteomes" id="UP000265354"/>
    </source>
</evidence>
<feature type="compositionally biased region" description="Basic and acidic residues" evidence="5">
    <location>
        <begin position="86"/>
        <end position="107"/>
    </location>
</feature>
<keyword evidence="2 4" id="KW-0808">Transferase</keyword>
<dbReference type="PANTHER" id="PTHR34383">
    <property type="entry name" value="POLYPHOSPHATE:AMP PHOSPHOTRANSFERASE-RELATED"/>
    <property type="match status" value="1"/>
</dbReference>
<comment type="subunit">
    <text evidence="4">Homotetramer.</text>
</comment>
<feature type="compositionally biased region" description="Gly residues" evidence="5">
    <location>
        <begin position="65"/>
        <end position="81"/>
    </location>
</feature>
<protein>
    <recommendedName>
        <fullName evidence="4">ADP/GDP-polyphosphate phosphotransferase</fullName>
        <ecNumber evidence="4">2.7.4.-</ecNumber>
    </recommendedName>
    <alternativeName>
        <fullName evidence="4">Polyphosphate kinase PPK2</fullName>
    </alternativeName>
</protein>
<evidence type="ECO:0000259" key="6">
    <source>
        <dbReference type="Pfam" id="PF03976"/>
    </source>
</evidence>
<dbReference type="PANTHER" id="PTHR34383:SF1">
    <property type="entry name" value="ADP-POLYPHOSPHATE PHOSPHOTRANSFERASE"/>
    <property type="match status" value="1"/>
</dbReference>
<proteinExistence type="inferred from homology"/>
<dbReference type="SUPFAM" id="SSF52540">
    <property type="entry name" value="P-loop containing nucleoside triphosphate hydrolases"/>
    <property type="match status" value="1"/>
</dbReference>
<dbReference type="EC" id="2.7.4.-" evidence="4"/>
<dbReference type="EMBL" id="BGZL01000013">
    <property type="protein sequence ID" value="GBQ02795.1"/>
    <property type="molecule type" value="Genomic_DNA"/>
</dbReference>
<dbReference type="InterPro" id="IPR027417">
    <property type="entry name" value="P-loop_NTPase"/>
</dbReference>
<gene>
    <name evidence="7" type="ORF">SSP531S_42590</name>
</gene>
<evidence type="ECO:0000256" key="3">
    <source>
        <dbReference type="ARBA" id="ARBA00022777"/>
    </source>
</evidence>
<keyword evidence="3 4" id="KW-0418">Kinase</keyword>
<accession>A0A388T6D1</accession>
<comment type="similarity">
    <text evidence="1 4">Belongs to the polyphosphate kinase 2 (PPK2) family. Class I subfamily.</text>
</comment>
<sequence>MPGVATGRTSPDAAQTGGGGLPPGTRSGAVHRARTGGRAPDGSDAPSGPLPVSHAGGRAAKHGGACPGTGGLRGTGAGVGPGRAVAGRDGHSRGDEDHEDHEDHEGGVDAAVPPDPRRSGDGSDGLPGSAPRVPDPGAGGARSRGTGDYVEVVDTGHQAMEAEMAGKKPAKVSRDDYERELLRQQTELVRLQEWVRSEGARLVVVFEGRDAAGKGGTIKRVTEHLNPRVARIAALPTPTERERTQWYFQRYVEHLPAAGEIVLFDRSWYNRAGVEHVMGFCTEKEYQLFLRQCPVFERMLLEDGILLRKYWFSVSDAEQQERFRRRLEDPVRRWKLSPMDLESITRWEAYSRAKDEMMVHTDTAEAPWYVVESDDKRRARLNMIAHLLASVPYHEVPPPVLELPERPPSTGYERPPRDLRTYVPDHAASL</sequence>
<evidence type="ECO:0000256" key="4">
    <source>
        <dbReference type="RuleBase" id="RU369062"/>
    </source>
</evidence>
<dbReference type="Gene3D" id="3.40.50.300">
    <property type="entry name" value="P-loop containing nucleotide triphosphate hydrolases"/>
    <property type="match status" value="1"/>
</dbReference>
<comment type="function">
    <text evidence="4">Uses inorganic polyphosphate (polyP) as a donor to convert GDP to GTP or ADP to ATP.</text>
</comment>